<evidence type="ECO:0000259" key="4">
    <source>
        <dbReference type="PROSITE" id="PS50041"/>
    </source>
</evidence>
<keyword evidence="3" id="KW-0472">Membrane</keyword>
<evidence type="ECO:0000256" key="3">
    <source>
        <dbReference type="SAM" id="Phobius"/>
    </source>
</evidence>
<reference evidence="5" key="1">
    <citation type="submission" date="2025-08" db="UniProtKB">
        <authorList>
            <consortium name="Ensembl"/>
        </authorList>
    </citation>
    <scope>IDENTIFICATION</scope>
</reference>
<keyword evidence="3" id="KW-1133">Transmembrane helix</keyword>
<dbReference type="Gene3D" id="3.10.100.10">
    <property type="entry name" value="Mannose-Binding Protein A, subunit A"/>
    <property type="match status" value="1"/>
</dbReference>
<keyword evidence="1" id="KW-0430">Lectin</keyword>
<evidence type="ECO:0000256" key="2">
    <source>
        <dbReference type="ARBA" id="ARBA00023157"/>
    </source>
</evidence>
<dbReference type="PROSITE" id="PS50041">
    <property type="entry name" value="C_TYPE_LECTIN_2"/>
    <property type="match status" value="1"/>
</dbReference>
<proteinExistence type="predicted"/>
<sequence length="235" mass="27183">MASEITYAEVKFKNESPAPVVKVPPETKKPEHHHQKYPLWLPWLISLLLLLVCCALAVILVVRVWHSSDQPRALQQQQFSEWKCDSAVTQGTDRGWTCCPKGWRRFQRSCYFLSLDKMNWAESEQNCTGMGSQLVVINSKEEQVFLTEQIKKPPQTPQRENFYIGLFAEKLGQWQWVDKTPYNVTAAFWRKGEPSGFSDENCTVMHVPERSINNWNDVKSDFLHHRICEAAAVTV</sequence>
<dbReference type="Ensembl" id="ENSCRFT00000018101.1">
    <property type="protein sequence ID" value="ENSCRFP00000017497.1"/>
    <property type="gene ID" value="ENSCRFG00000013332.1"/>
</dbReference>
<name>A0A8C3R818_9PASS</name>
<dbReference type="PANTHER" id="PTHR46746:SF9">
    <property type="entry name" value="CD209 ANTIGEN-LIKE PROTEIN C-LIKE"/>
    <property type="match status" value="1"/>
</dbReference>
<evidence type="ECO:0000313" key="6">
    <source>
        <dbReference type="Proteomes" id="UP000694396"/>
    </source>
</evidence>
<protein>
    <recommendedName>
        <fullName evidence="4">C-type lectin domain-containing protein</fullName>
    </recommendedName>
</protein>
<evidence type="ECO:0000313" key="5">
    <source>
        <dbReference type="Ensembl" id="ENSCRFP00000017497.1"/>
    </source>
</evidence>
<dbReference type="Pfam" id="PF00059">
    <property type="entry name" value="Lectin_C"/>
    <property type="match status" value="1"/>
</dbReference>
<organism evidence="5 6">
    <name type="scientific">Cyanoderma ruficeps</name>
    <name type="common">rufous-capped babbler</name>
    <dbReference type="NCBI Taxonomy" id="181631"/>
    <lineage>
        <taxon>Eukaryota</taxon>
        <taxon>Metazoa</taxon>
        <taxon>Chordata</taxon>
        <taxon>Craniata</taxon>
        <taxon>Vertebrata</taxon>
        <taxon>Euteleostomi</taxon>
        <taxon>Archelosauria</taxon>
        <taxon>Archosauria</taxon>
        <taxon>Dinosauria</taxon>
        <taxon>Saurischia</taxon>
        <taxon>Theropoda</taxon>
        <taxon>Coelurosauria</taxon>
        <taxon>Aves</taxon>
        <taxon>Neognathae</taxon>
        <taxon>Neoaves</taxon>
        <taxon>Telluraves</taxon>
        <taxon>Australaves</taxon>
        <taxon>Passeriformes</taxon>
        <taxon>Sylvioidea</taxon>
        <taxon>Timaliidae</taxon>
        <taxon>Cyanoderma</taxon>
    </lineage>
</organism>
<dbReference type="GO" id="GO:0030246">
    <property type="term" value="F:carbohydrate binding"/>
    <property type="evidence" value="ECO:0007669"/>
    <property type="project" value="UniProtKB-KW"/>
</dbReference>
<accession>A0A8C3R818</accession>
<dbReference type="InterPro" id="IPR016187">
    <property type="entry name" value="CTDL_fold"/>
</dbReference>
<keyword evidence="2" id="KW-1015">Disulfide bond</keyword>
<dbReference type="InterPro" id="IPR033989">
    <property type="entry name" value="CD209-like_CTLD"/>
</dbReference>
<evidence type="ECO:0000256" key="1">
    <source>
        <dbReference type="ARBA" id="ARBA00022734"/>
    </source>
</evidence>
<dbReference type="PANTHER" id="PTHR46746">
    <property type="entry name" value="KILLER CELL LECTIN-LIKE RECEPTOR SUBFAMILY F MEMBER 2"/>
    <property type="match status" value="1"/>
</dbReference>
<dbReference type="SMART" id="SM00034">
    <property type="entry name" value="CLECT"/>
    <property type="match status" value="1"/>
</dbReference>
<dbReference type="InterPro" id="IPR016186">
    <property type="entry name" value="C-type_lectin-like/link_sf"/>
</dbReference>
<feature type="transmembrane region" description="Helical" evidence="3">
    <location>
        <begin position="40"/>
        <end position="62"/>
    </location>
</feature>
<dbReference type="CDD" id="cd03590">
    <property type="entry name" value="CLECT_DC-SIGN_like"/>
    <property type="match status" value="1"/>
</dbReference>
<keyword evidence="6" id="KW-1185">Reference proteome</keyword>
<feature type="domain" description="C-type lectin" evidence="4">
    <location>
        <begin position="106"/>
        <end position="229"/>
    </location>
</feature>
<dbReference type="SUPFAM" id="SSF56436">
    <property type="entry name" value="C-type lectin-like"/>
    <property type="match status" value="1"/>
</dbReference>
<reference evidence="5" key="2">
    <citation type="submission" date="2025-09" db="UniProtKB">
        <authorList>
            <consortium name="Ensembl"/>
        </authorList>
    </citation>
    <scope>IDENTIFICATION</scope>
</reference>
<dbReference type="AlphaFoldDB" id="A0A8C3R818"/>
<dbReference type="Proteomes" id="UP000694396">
    <property type="component" value="Unplaced"/>
</dbReference>
<dbReference type="InterPro" id="IPR001304">
    <property type="entry name" value="C-type_lectin-like"/>
</dbReference>
<dbReference type="InterPro" id="IPR051379">
    <property type="entry name" value="C-type_Lectin_Receptor_IMM"/>
</dbReference>
<keyword evidence="3" id="KW-0812">Transmembrane</keyword>